<evidence type="ECO:0000313" key="3">
    <source>
        <dbReference type="Proteomes" id="UP001152622"/>
    </source>
</evidence>
<dbReference type="EMBL" id="JAINUF010000008">
    <property type="protein sequence ID" value="KAJ8351301.1"/>
    <property type="molecule type" value="Genomic_DNA"/>
</dbReference>
<accession>A0A9Q1F506</accession>
<evidence type="ECO:0000256" key="1">
    <source>
        <dbReference type="SAM" id="MobiDB-lite"/>
    </source>
</evidence>
<feature type="compositionally biased region" description="Basic and acidic residues" evidence="1">
    <location>
        <begin position="75"/>
        <end position="89"/>
    </location>
</feature>
<gene>
    <name evidence="2" type="ORF">SKAU_G00227770</name>
</gene>
<sequence>MTRNVVLMFQTLIDRCPSLCTDGHSPWGCPLCPRLMVFLPGPALPSQQGTPQGSEIKENSAQDSSIIKPPQHGEPLLKSKTEVSKERHP</sequence>
<protein>
    <submittedName>
        <fullName evidence="2">Uncharacterized protein</fullName>
    </submittedName>
</protein>
<comment type="caution">
    <text evidence="2">The sequence shown here is derived from an EMBL/GenBank/DDBJ whole genome shotgun (WGS) entry which is preliminary data.</text>
</comment>
<organism evidence="2 3">
    <name type="scientific">Synaphobranchus kaupii</name>
    <name type="common">Kaup's arrowtooth eel</name>
    <dbReference type="NCBI Taxonomy" id="118154"/>
    <lineage>
        <taxon>Eukaryota</taxon>
        <taxon>Metazoa</taxon>
        <taxon>Chordata</taxon>
        <taxon>Craniata</taxon>
        <taxon>Vertebrata</taxon>
        <taxon>Euteleostomi</taxon>
        <taxon>Actinopterygii</taxon>
        <taxon>Neopterygii</taxon>
        <taxon>Teleostei</taxon>
        <taxon>Anguilliformes</taxon>
        <taxon>Synaphobranchidae</taxon>
        <taxon>Synaphobranchus</taxon>
    </lineage>
</organism>
<dbReference type="AlphaFoldDB" id="A0A9Q1F506"/>
<reference evidence="2" key="1">
    <citation type="journal article" date="2023" name="Science">
        <title>Genome structures resolve the early diversification of teleost fishes.</title>
        <authorList>
            <person name="Parey E."/>
            <person name="Louis A."/>
            <person name="Montfort J."/>
            <person name="Bouchez O."/>
            <person name="Roques C."/>
            <person name="Iampietro C."/>
            <person name="Lluch J."/>
            <person name="Castinel A."/>
            <person name="Donnadieu C."/>
            <person name="Desvignes T."/>
            <person name="Floi Bucao C."/>
            <person name="Jouanno E."/>
            <person name="Wen M."/>
            <person name="Mejri S."/>
            <person name="Dirks R."/>
            <person name="Jansen H."/>
            <person name="Henkel C."/>
            <person name="Chen W.J."/>
            <person name="Zahm M."/>
            <person name="Cabau C."/>
            <person name="Klopp C."/>
            <person name="Thompson A.W."/>
            <person name="Robinson-Rechavi M."/>
            <person name="Braasch I."/>
            <person name="Lecointre G."/>
            <person name="Bobe J."/>
            <person name="Postlethwait J.H."/>
            <person name="Berthelot C."/>
            <person name="Roest Crollius H."/>
            <person name="Guiguen Y."/>
        </authorList>
    </citation>
    <scope>NUCLEOTIDE SEQUENCE</scope>
    <source>
        <strain evidence="2">WJC10195</strain>
    </source>
</reference>
<name>A0A9Q1F506_SYNKA</name>
<feature type="region of interest" description="Disordered" evidence="1">
    <location>
        <begin position="42"/>
        <end position="89"/>
    </location>
</feature>
<proteinExistence type="predicted"/>
<keyword evidence="3" id="KW-1185">Reference proteome</keyword>
<dbReference type="Proteomes" id="UP001152622">
    <property type="component" value="Chromosome 8"/>
</dbReference>
<feature type="compositionally biased region" description="Polar residues" evidence="1">
    <location>
        <begin position="45"/>
        <end position="54"/>
    </location>
</feature>
<evidence type="ECO:0000313" key="2">
    <source>
        <dbReference type="EMBL" id="KAJ8351301.1"/>
    </source>
</evidence>